<dbReference type="InterPro" id="IPR001128">
    <property type="entry name" value="Cyt_P450"/>
</dbReference>
<evidence type="ECO:0000256" key="6">
    <source>
        <dbReference type="ARBA" id="ARBA00023033"/>
    </source>
</evidence>
<comment type="similarity">
    <text evidence="2 7">Belongs to the cytochrome P450 family.</text>
</comment>
<dbReference type="PANTHER" id="PTHR24287:SF17">
    <property type="entry name" value="P450, PUTATIVE (EUROFUNG)-RELATED"/>
    <property type="match status" value="1"/>
</dbReference>
<dbReference type="Gene3D" id="1.10.630.10">
    <property type="entry name" value="Cytochrome P450"/>
    <property type="match status" value="1"/>
</dbReference>
<evidence type="ECO:0000256" key="5">
    <source>
        <dbReference type="ARBA" id="ARBA00023004"/>
    </source>
</evidence>
<keyword evidence="6 7" id="KW-0503">Monooxygenase</keyword>
<dbReference type="InterPro" id="IPR036396">
    <property type="entry name" value="Cyt_P450_sf"/>
</dbReference>
<evidence type="ECO:0000313" key="9">
    <source>
        <dbReference type="EMBL" id="OQD83759.1"/>
    </source>
</evidence>
<dbReference type="Pfam" id="PF00067">
    <property type="entry name" value="p450"/>
    <property type="match status" value="1"/>
</dbReference>
<dbReference type="GO" id="GO:0020037">
    <property type="term" value="F:heme binding"/>
    <property type="evidence" value="ECO:0007669"/>
    <property type="project" value="InterPro"/>
</dbReference>
<dbReference type="GO" id="GO:0016705">
    <property type="term" value="F:oxidoreductase activity, acting on paired donors, with incorporation or reduction of molecular oxygen"/>
    <property type="evidence" value="ECO:0007669"/>
    <property type="project" value="InterPro"/>
</dbReference>
<reference evidence="10" key="1">
    <citation type="journal article" date="2017" name="Nat. Microbiol.">
        <title>Global analysis of biosynthetic gene clusters reveals vast potential of secondary metabolite production in Penicillium species.</title>
        <authorList>
            <person name="Nielsen J.C."/>
            <person name="Grijseels S."/>
            <person name="Prigent S."/>
            <person name="Ji B."/>
            <person name="Dainat J."/>
            <person name="Nielsen K.F."/>
            <person name="Frisvad J.C."/>
            <person name="Workman M."/>
            <person name="Nielsen J."/>
        </authorList>
    </citation>
    <scope>NUCLEOTIDE SEQUENCE [LARGE SCALE GENOMIC DNA]</scope>
    <source>
        <strain evidence="10">IBT 31811</strain>
    </source>
</reference>
<evidence type="ECO:0000256" key="4">
    <source>
        <dbReference type="ARBA" id="ARBA00023002"/>
    </source>
</evidence>
<evidence type="ECO:0000256" key="8">
    <source>
        <dbReference type="SAM" id="MobiDB-lite"/>
    </source>
</evidence>
<proteinExistence type="inferred from homology"/>
<dbReference type="Proteomes" id="UP000191672">
    <property type="component" value="Unassembled WGS sequence"/>
</dbReference>
<dbReference type="STRING" id="416450.A0A1V6Q3D0"/>
<keyword evidence="7" id="KW-0349">Heme</keyword>
<comment type="caution">
    <text evidence="9">The sequence shown here is derived from an EMBL/GenBank/DDBJ whole genome shotgun (WGS) entry which is preliminary data.</text>
</comment>
<comment type="cofactor">
    <cofactor evidence="1">
        <name>heme</name>
        <dbReference type="ChEBI" id="CHEBI:30413"/>
    </cofactor>
</comment>
<evidence type="ECO:0000313" key="10">
    <source>
        <dbReference type="Proteomes" id="UP000191672"/>
    </source>
</evidence>
<name>A0A1V6Q3D0_9EURO</name>
<keyword evidence="5 7" id="KW-0408">Iron</keyword>
<dbReference type="PROSITE" id="PS00086">
    <property type="entry name" value="CYTOCHROME_P450"/>
    <property type="match status" value="1"/>
</dbReference>
<evidence type="ECO:0000256" key="7">
    <source>
        <dbReference type="RuleBase" id="RU000461"/>
    </source>
</evidence>
<keyword evidence="3 7" id="KW-0479">Metal-binding</keyword>
<dbReference type="GO" id="GO:0043386">
    <property type="term" value="P:mycotoxin biosynthetic process"/>
    <property type="evidence" value="ECO:0007669"/>
    <property type="project" value="UniProtKB-ARBA"/>
</dbReference>
<accession>A0A1V6Q3D0</accession>
<evidence type="ECO:0008006" key="11">
    <source>
        <dbReference type="Google" id="ProtNLM"/>
    </source>
</evidence>
<dbReference type="GO" id="GO:0004497">
    <property type="term" value="F:monooxygenase activity"/>
    <property type="evidence" value="ECO:0007669"/>
    <property type="project" value="UniProtKB-KW"/>
</dbReference>
<dbReference type="AlphaFoldDB" id="A0A1V6Q3D0"/>
<evidence type="ECO:0000256" key="1">
    <source>
        <dbReference type="ARBA" id="ARBA00001971"/>
    </source>
</evidence>
<keyword evidence="4 7" id="KW-0560">Oxidoreductase</keyword>
<dbReference type="InterPro" id="IPR017972">
    <property type="entry name" value="Cyt_P450_CS"/>
</dbReference>
<dbReference type="InterPro" id="IPR047146">
    <property type="entry name" value="Cyt_P450_E_CYP52_fungi"/>
</dbReference>
<evidence type="ECO:0000256" key="3">
    <source>
        <dbReference type="ARBA" id="ARBA00022723"/>
    </source>
</evidence>
<keyword evidence="10" id="KW-1185">Reference proteome</keyword>
<sequence length="259" mass="29289">MQAQFSLGESVDAQSFNQSEEKKQFVEDLLFLKKRIVQDGFRGPLRHFSPKGSFLRSCRRAREYVTPYAMRQVEQQISNQEKNDGIPPTPDHNKRDKEISQCTDQDLSILLANDSISTTLSAMRLFPAAVLNARVANKHSTLPTGGGADGSLPVLVRKGDIVVFSTWARHRLGKDFGENPDKFYPERWENLSPEMPGFIPFNKGPRICPGQQYALVVLTYIVTRVFQTFSAVSDYNTKEWTERISMTLENENGVLVGLE</sequence>
<dbReference type="EMBL" id="MDYN01000015">
    <property type="protein sequence ID" value="OQD83759.1"/>
    <property type="molecule type" value="Genomic_DNA"/>
</dbReference>
<dbReference type="GO" id="GO:0005506">
    <property type="term" value="F:iron ion binding"/>
    <property type="evidence" value="ECO:0007669"/>
    <property type="project" value="InterPro"/>
</dbReference>
<protein>
    <recommendedName>
        <fullName evidence="11">Cytochrome P450</fullName>
    </recommendedName>
</protein>
<evidence type="ECO:0000256" key="2">
    <source>
        <dbReference type="ARBA" id="ARBA00010617"/>
    </source>
</evidence>
<feature type="region of interest" description="Disordered" evidence="8">
    <location>
        <begin position="76"/>
        <end position="98"/>
    </location>
</feature>
<dbReference type="PANTHER" id="PTHR24287">
    <property type="entry name" value="P450, PUTATIVE (EUROFUNG)-RELATED"/>
    <property type="match status" value="1"/>
</dbReference>
<dbReference type="SUPFAM" id="SSF48264">
    <property type="entry name" value="Cytochrome P450"/>
    <property type="match status" value="1"/>
</dbReference>
<organism evidence="9 10">
    <name type="scientific">Penicillium antarcticum</name>
    <dbReference type="NCBI Taxonomy" id="416450"/>
    <lineage>
        <taxon>Eukaryota</taxon>
        <taxon>Fungi</taxon>
        <taxon>Dikarya</taxon>
        <taxon>Ascomycota</taxon>
        <taxon>Pezizomycotina</taxon>
        <taxon>Eurotiomycetes</taxon>
        <taxon>Eurotiomycetidae</taxon>
        <taxon>Eurotiales</taxon>
        <taxon>Aspergillaceae</taxon>
        <taxon>Penicillium</taxon>
    </lineage>
</organism>
<gene>
    <name evidence="9" type="ORF">PENANT_c015G04568</name>
</gene>